<evidence type="ECO:0000313" key="1">
    <source>
        <dbReference type="EMBL" id="KAI9918960.1"/>
    </source>
</evidence>
<sequence length="173" mass="18976">MLLDTESFSWYAPAIQGSPPSARTLVVFGSSGGRNRQSSVHILYCGNLGIKDDHTVIVEGKVPSSRTYHSAVAVGKDKIVYFGGNDSCKSFNDVHVLKKRCLVFGCEIERRQSLAAGQHARDSIPETSVREMQIAGIGFLDGDWNRGDMESRRPASEISGKKAADYFLAFDRC</sequence>
<proteinExistence type="predicted"/>
<gene>
    <name evidence="1" type="ORF">PsorP6_011774</name>
</gene>
<reference evidence="1 2" key="1">
    <citation type="journal article" date="2022" name="bioRxiv">
        <title>The genome of the oomycete Peronosclerospora sorghi, a cosmopolitan pathogen of maize and sorghum, is inflated with dispersed pseudogenes.</title>
        <authorList>
            <person name="Fletcher K."/>
            <person name="Martin F."/>
            <person name="Isakeit T."/>
            <person name="Cavanaugh K."/>
            <person name="Magill C."/>
            <person name="Michelmore R."/>
        </authorList>
    </citation>
    <scope>NUCLEOTIDE SEQUENCE [LARGE SCALE GENOMIC DNA]</scope>
    <source>
        <strain evidence="1">P6</strain>
    </source>
</reference>
<protein>
    <submittedName>
        <fullName evidence="1">Uncharacterized protein</fullName>
    </submittedName>
</protein>
<comment type="caution">
    <text evidence="1">The sequence shown here is derived from an EMBL/GenBank/DDBJ whole genome shotgun (WGS) entry which is preliminary data.</text>
</comment>
<dbReference type="EMBL" id="CM047591">
    <property type="protein sequence ID" value="KAI9918960.1"/>
    <property type="molecule type" value="Genomic_DNA"/>
</dbReference>
<keyword evidence="2" id="KW-1185">Reference proteome</keyword>
<evidence type="ECO:0000313" key="2">
    <source>
        <dbReference type="Proteomes" id="UP001163321"/>
    </source>
</evidence>
<dbReference type="Proteomes" id="UP001163321">
    <property type="component" value="Chromosome 12"/>
</dbReference>
<organism evidence="1 2">
    <name type="scientific">Peronosclerospora sorghi</name>
    <dbReference type="NCBI Taxonomy" id="230839"/>
    <lineage>
        <taxon>Eukaryota</taxon>
        <taxon>Sar</taxon>
        <taxon>Stramenopiles</taxon>
        <taxon>Oomycota</taxon>
        <taxon>Peronosporomycetes</taxon>
        <taxon>Peronosporales</taxon>
        <taxon>Peronosporaceae</taxon>
        <taxon>Peronosclerospora</taxon>
    </lineage>
</organism>
<name>A0ACC0WJX4_9STRA</name>
<accession>A0ACC0WJX4</accession>